<evidence type="ECO:0000313" key="1">
    <source>
        <dbReference type="EMBL" id="CAB3976669.1"/>
    </source>
</evidence>
<sequence>MDTIPEEANFRDHLLDEDHGLCVYIATICKTRFVILQNEITDTGQFFLELEHIQDEAERDVSVRYFLDEKSLSKIISSMDTEYDRMALKEVIFAVHSRTETYNLGIKPDRAVTFLSKVLFACEESEKTLQEAADVLQVRTCDRIKKLENKVQSIDQKIEKQEHFLSEKRRTDLEGEKDALNERLDNLKTLRMNDERAGRRVKQARKRIANQLLNSRGIKRRKLGAGLPSLLDEEDEEFIAKAIESKSTCHGRRHETTLFTHHRVKKRHFLSLAHHSLLKRGKKLITSATTVTNRGKPRNIKSVAAKAHHGKDTKAGVVYDVADPNKRRKLPQHDFNQPQVNQTPVSFRFIKGHVEEIEGKNNLINDKDQTVVIIRPKYYIGRSGSVWASDYLTLCHKHPSLFQESGLNPCSNELNKYVCHIHDIMFYFVDLTMMEDVQNATTKPHCQHRQYEEEKLHWLVQQSQDAVLEKEGILLDSEREIANELENDIHGIQDKAQFCKQNCCELIRKKELWEKLFRETLPPMCCDVLKATDAGPGVGVSNIEVRFRDVETARMHSSDRVNRIHRAPGDSGQNKAERSNAAIGDALVDGGSLKWQYYGPFDGLAEDEIDKLSISEVKKREEECMEKNAWRVSDEIKQVIDDEPGPAGDFMKCSVTTSKEMQFLFHSAYLMKYSTAKSEVRRKSIPGNTYFSKINAFMVAHCDIGEMYFEYLKGSCEAKSGKRCNYCISHDFCCSSITRAARPYPNLKISGFHYLAAKDAPTAERSVDDYHPRVQLKKTFAQNKDYFDEPNHIEQFSKKFVVAEAAVRKYVDHMKLLELKH</sequence>
<accession>A0A6S7FLC9</accession>
<comment type="caution">
    <text evidence="1">The sequence shown here is derived from an EMBL/GenBank/DDBJ whole genome shotgun (WGS) entry which is preliminary data.</text>
</comment>
<organism evidence="1 2">
    <name type="scientific">Paramuricea clavata</name>
    <name type="common">Red gorgonian</name>
    <name type="synonym">Violescent sea-whip</name>
    <dbReference type="NCBI Taxonomy" id="317549"/>
    <lineage>
        <taxon>Eukaryota</taxon>
        <taxon>Metazoa</taxon>
        <taxon>Cnidaria</taxon>
        <taxon>Anthozoa</taxon>
        <taxon>Octocorallia</taxon>
        <taxon>Malacalcyonacea</taxon>
        <taxon>Plexauridae</taxon>
        <taxon>Paramuricea</taxon>
    </lineage>
</organism>
<keyword evidence="2" id="KW-1185">Reference proteome</keyword>
<reference evidence="1" key="1">
    <citation type="submission" date="2020-04" db="EMBL/GenBank/DDBJ databases">
        <authorList>
            <person name="Alioto T."/>
            <person name="Alioto T."/>
            <person name="Gomez Garrido J."/>
        </authorList>
    </citation>
    <scope>NUCLEOTIDE SEQUENCE</scope>
    <source>
        <strain evidence="1">A484AB</strain>
    </source>
</reference>
<name>A0A6S7FLC9_PARCT</name>
<protein>
    <submittedName>
        <fullName evidence="1">RNA-directed DNA polymerase from transposon X-element</fullName>
    </submittedName>
</protein>
<dbReference type="EMBL" id="CACRXK020000007">
    <property type="protein sequence ID" value="CAB3976669.1"/>
    <property type="molecule type" value="Genomic_DNA"/>
</dbReference>
<keyword evidence="1" id="KW-0808">Transferase</keyword>
<keyword evidence="1" id="KW-0695">RNA-directed DNA polymerase</keyword>
<evidence type="ECO:0000313" key="2">
    <source>
        <dbReference type="Proteomes" id="UP001152795"/>
    </source>
</evidence>
<keyword evidence="1" id="KW-0548">Nucleotidyltransferase</keyword>
<proteinExistence type="predicted"/>
<gene>
    <name evidence="1" type="ORF">PACLA_8A005540</name>
</gene>
<dbReference type="GO" id="GO:0003964">
    <property type="term" value="F:RNA-directed DNA polymerase activity"/>
    <property type="evidence" value="ECO:0007669"/>
    <property type="project" value="UniProtKB-KW"/>
</dbReference>
<dbReference type="Proteomes" id="UP001152795">
    <property type="component" value="Unassembled WGS sequence"/>
</dbReference>
<dbReference type="AlphaFoldDB" id="A0A6S7FLC9"/>